<comment type="caution">
    <text evidence="2">The sequence shown here is derived from an EMBL/GenBank/DDBJ whole genome shotgun (WGS) entry which is preliminary data.</text>
</comment>
<accession>X6PFK5</accession>
<keyword evidence="3" id="KW-1185">Reference proteome</keyword>
<feature type="compositionally biased region" description="Basic and acidic residues" evidence="1">
    <location>
        <begin position="384"/>
        <end position="397"/>
    </location>
</feature>
<reference evidence="2 3" key="1">
    <citation type="journal article" date="2013" name="Curr. Biol.">
        <title>The Genome of the Foraminiferan Reticulomyxa filosa.</title>
        <authorList>
            <person name="Glockner G."/>
            <person name="Hulsmann N."/>
            <person name="Schleicher M."/>
            <person name="Noegel A.A."/>
            <person name="Eichinger L."/>
            <person name="Gallinger C."/>
            <person name="Pawlowski J."/>
            <person name="Sierra R."/>
            <person name="Euteneuer U."/>
            <person name="Pillet L."/>
            <person name="Moustafa A."/>
            <person name="Platzer M."/>
            <person name="Groth M."/>
            <person name="Szafranski K."/>
            <person name="Schliwa M."/>
        </authorList>
    </citation>
    <scope>NUCLEOTIDE SEQUENCE [LARGE SCALE GENOMIC DNA]</scope>
</reference>
<sequence>MYTHQNRVTLYLRSGLLPEDSLDLFQVKSIKKGHLLNKDPLKTFDWLERVESAWKAYDQYGVSFLLEETTAFWKQCILYTSMSNEITKTFQLDDTCPLRAFTFSTLSSSSNSLPFSSCHYSIHPNNICTTTLPANFFFSNPSSSSSSLSNCYYCTAFVCQRQRQSSTTSTPSVDYRVVFLARTYHASSNRAADVVHNSDIWSNDIHVFESVVQKFNVTSKMSSIKLCSLKFTPSSAMDFVGLEIATIKFVDSNRLALLASLHFDDKSQRSCLIVLDVNALRFEDLTRLESKTKWSEFVFDDENNSNMMAISINDVKKLVLPVHCNALKLACSGVRNMIAIGITERDDAKLHRVAIVELDTDEPLCDTDDDESIANDGSDISMPDADKNNVHDMIDIE</sequence>
<name>X6PFK5_RETFI</name>
<protein>
    <submittedName>
        <fullName evidence="2">Uncharacterized protein</fullName>
    </submittedName>
</protein>
<evidence type="ECO:0000313" key="2">
    <source>
        <dbReference type="EMBL" id="ETO36452.1"/>
    </source>
</evidence>
<proteinExistence type="predicted"/>
<organism evidence="2 3">
    <name type="scientific">Reticulomyxa filosa</name>
    <dbReference type="NCBI Taxonomy" id="46433"/>
    <lineage>
        <taxon>Eukaryota</taxon>
        <taxon>Sar</taxon>
        <taxon>Rhizaria</taxon>
        <taxon>Retaria</taxon>
        <taxon>Foraminifera</taxon>
        <taxon>Monothalamids</taxon>
        <taxon>Reticulomyxidae</taxon>
        <taxon>Reticulomyxa</taxon>
    </lineage>
</organism>
<dbReference type="AlphaFoldDB" id="X6PFK5"/>
<evidence type="ECO:0000313" key="3">
    <source>
        <dbReference type="Proteomes" id="UP000023152"/>
    </source>
</evidence>
<gene>
    <name evidence="2" type="ORF">RFI_00609</name>
</gene>
<dbReference type="EMBL" id="ASPP01000658">
    <property type="protein sequence ID" value="ETO36452.1"/>
    <property type="molecule type" value="Genomic_DNA"/>
</dbReference>
<evidence type="ECO:0000256" key="1">
    <source>
        <dbReference type="SAM" id="MobiDB-lite"/>
    </source>
</evidence>
<feature type="region of interest" description="Disordered" evidence="1">
    <location>
        <begin position="366"/>
        <end position="397"/>
    </location>
</feature>
<dbReference type="Proteomes" id="UP000023152">
    <property type="component" value="Unassembled WGS sequence"/>
</dbReference>